<dbReference type="Proteomes" id="UP001356427">
    <property type="component" value="Unassembled WGS sequence"/>
</dbReference>
<sequence>MRATLKHGLSATVLQSDDCEWCPLHGVPAPAVILQSGHHLRGWGSGDPIHCLLQPCSDITSSPTRISWPSTQCFLGCILCPRICSDTPSIHPPAILRCAVKKHNGRWTLPRQKHHHPGCGQPQR</sequence>
<protein>
    <submittedName>
        <fullName evidence="1">Uncharacterized protein</fullName>
    </submittedName>
</protein>
<name>A0AAN8LX35_9TELE</name>
<comment type="caution">
    <text evidence="1">The sequence shown here is derived from an EMBL/GenBank/DDBJ whole genome shotgun (WGS) entry which is preliminary data.</text>
</comment>
<dbReference type="AlphaFoldDB" id="A0AAN8LX35"/>
<gene>
    <name evidence="1" type="ORF">J4Q44_G00123520</name>
</gene>
<reference evidence="1 2" key="1">
    <citation type="submission" date="2021-04" db="EMBL/GenBank/DDBJ databases">
        <authorList>
            <person name="De Guttry C."/>
            <person name="Zahm M."/>
            <person name="Klopp C."/>
            <person name="Cabau C."/>
            <person name="Louis A."/>
            <person name="Berthelot C."/>
            <person name="Parey E."/>
            <person name="Roest Crollius H."/>
            <person name="Montfort J."/>
            <person name="Robinson-Rechavi M."/>
            <person name="Bucao C."/>
            <person name="Bouchez O."/>
            <person name="Gislard M."/>
            <person name="Lluch J."/>
            <person name="Milhes M."/>
            <person name="Lampietro C."/>
            <person name="Lopez Roques C."/>
            <person name="Donnadieu C."/>
            <person name="Braasch I."/>
            <person name="Desvignes T."/>
            <person name="Postlethwait J."/>
            <person name="Bobe J."/>
            <person name="Wedekind C."/>
            <person name="Guiguen Y."/>
        </authorList>
    </citation>
    <scope>NUCLEOTIDE SEQUENCE [LARGE SCALE GENOMIC DNA]</scope>
    <source>
        <strain evidence="1">Cs_M1</strain>
        <tissue evidence="1">Blood</tissue>
    </source>
</reference>
<accession>A0AAN8LX35</accession>
<proteinExistence type="predicted"/>
<evidence type="ECO:0000313" key="1">
    <source>
        <dbReference type="EMBL" id="KAK6316952.1"/>
    </source>
</evidence>
<evidence type="ECO:0000313" key="2">
    <source>
        <dbReference type="Proteomes" id="UP001356427"/>
    </source>
</evidence>
<dbReference type="EMBL" id="JAGTTL010000010">
    <property type="protein sequence ID" value="KAK6316952.1"/>
    <property type="molecule type" value="Genomic_DNA"/>
</dbReference>
<keyword evidence="2" id="KW-1185">Reference proteome</keyword>
<organism evidence="1 2">
    <name type="scientific">Coregonus suidteri</name>
    <dbReference type="NCBI Taxonomy" id="861788"/>
    <lineage>
        <taxon>Eukaryota</taxon>
        <taxon>Metazoa</taxon>
        <taxon>Chordata</taxon>
        <taxon>Craniata</taxon>
        <taxon>Vertebrata</taxon>
        <taxon>Euteleostomi</taxon>
        <taxon>Actinopterygii</taxon>
        <taxon>Neopterygii</taxon>
        <taxon>Teleostei</taxon>
        <taxon>Protacanthopterygii</taxon>
        <taxon>Salmoniformes</taxon>
        <taxon>Salmonidae</taxon>
        <taxon>Coregoninae</taxon>
        <taxon>Coregonus</taxon>
    </lineage>
</organism>